<feature type="domain" description="Immunoglobulin" evidence="2">
    <location>
        <begin position="220"/>
        <end position="323"/>
    </location>
</feature>
<dbReference type="InterPro" id="IPR003599">
    <property type="entry name" value="Ig_sub"/>
</dbReference>
<organism evidence="3 4">
    <name type="scientific">Cyprinus carpio</name>
    <name type="common">Common carp</name>
    <dbReference type="NCBI Taxonomy" id="7962"/>
    <lineage>
        <taxon>Eukaryota</taxon>
        <taxon>Metazoa</taxon>
        <taxon>Chordata</taxon>
        <taxon>Craniata</taxon>
        <taxon>Vertebrata</taxon>
        <taxon>Euteleostomi</taxon>
        <taxon>Actinopterygii</taxon>
        <taxon>Neopterygii</taxon>
        <taxon>Teleostei</taxon>
        <taxon>Ostariophysi</taxon>
        <taxon>Cypriniformes</taxon>
        <taxon>Cyprinidae</taxon>
        <taxon>Cyprininae</taxon>
        <taxon>Cyprinus</taxon>
    </lineage>
</organism>
<keyword evidence="1" id="KW-0732">Signal</keyword>
<name>A0A8C1PAE0_CYPCA</name>
<evidence type="ECO:0000256" key="1">
    <source>
        <dbReference type="SAM" id="SignalP"/>
    </source>
</evidence>
<feature type="signal peptide" evidence="1">
    <location>
        <begin position="1"/>
        <end position="22"/>
    </location>
</feature>
<accession>A0A8C1PAE0</accession>
<dbReference type="AlphaFoldDB" id="A0A8C1PAE0"/>
<evidence type="ECO:0000313" key="4">
    <source>
        <dbReference type="Proteomes" id="UP000694427"/>
    </source>
</evidence>
<dbReference type="InterPro" id="IPR036179">
    <property type="entry name" value="Ig-like_dom_sf"/>
</dbReference>
<dbReference type="PANTHER" id="PTHR21063">
    <property type="entry name" value="LFA-3"/>
    <property type="match status" value="1"/>
</dbReference>
<feature type="domain" description="Immunoglobulin" evidence="2">
    <location>
        <begin position="108"/>
        <end position="211"/>
    </location>
</feature>
<protein>
    <recommendedName>
        <fullName evidence="2">Immunoglobulin domain-containing protein</fullName>
    </recommendedName>
</protein>
<feature type="chain" id="PRO_5034115868" description="Immunoglobulin domain-containing protein" evidence="1">
    <location>
        <begin position="23"/>
        <end position="453"/>
    </location>
</feature>
<dbReference type="Proteomes" id="UP000694427">
    <property type="component" value="Unplaced"/>
</dbReference>
<dbReference type="PANTHER" id="PTHR21063:SF4">
    <property type="entry name" value="CD48 ANTIGEN-RELATED"/>
    <property type="match status" value="1"/>
</dbReference>
<evidence type="ECO:0000259" key="2">
    <source>
        <dbReference type="SMART" id="SM00409"/>
    </source>
</evidence>
<dbReference type="Gene3D" id="2.60.40.10">
    <property type="entry name" value="Immunoglobulins"/>
    <property type="match status" value="3"/>
</dbReference>
<reference evidence="3" key="2">
    <citation type="submission" date="2025-09" db="UniProtKB">
        <authorList>
            <consortium name="Ensembl"/>
        </authorList>
    </citation>
    <scope>IDENTIFICATION</scope>
</reference>
<evidence type="ECO:0000313" key="3">
    <source>
        <dbReference type="Ensembl" id="ENSCCRP00010104022.1"/>
    </source>
</evidence>
<dbReference type="SMART" id="SM00409">
    <property type="entry name" value="IG"/>
    <property type="match status" value="3"/>
</dbReference>
<reference evidence="3" key="1">
    <citation type="submission" date="2025-08" db="UniProtKB">
        <authorList>
            <consortium name="Ensembl"/>
        </authorList>
    </citation>
    <scope>IDENTIFICATION</scope>
</reference>
<feature type="domain" description="Immunoglobulin" evidence="2">
    <location>
        <begin position="331"/>
        <end position="431"/>
    </location>
</feature>
<dbReference type="InterPro" id="IPR013106">
    <property type="entry name" value="Ig_V-set"/>
</dbReference>
<dbReference type="Pfam" id="PF07686">
    <property type="entry name" value="V-set"/>
    <property type="match status" value="1"/>
</dbReference>
<dbReference type="SUPFAM" id="SSF48726">
    <property type="entry name" value="Immunoglobulin"/>
    <property type="match status" value="3"/>
</dbReference>
<dbReference type="Ensembl" id="ENSCCRT00010115575.1">
    <property type="protein sequence ID" value="ENSCCRP00010104022.1"/>
    <property type="gene ID" value="ENSCCRG00010045831.1"/>
</dbReference>
<sequence>MKYDSNVVLLLMYLLAYGVSDAGTDGGSVSVMEGDSVTLQYLMEINQQKNIIWPSEINGDPSKICTDARCDNRKKKTTYSGLYDVWLASKNRGGGGSYVVRGLSDVDKDEVSVMEGDSVTLQTGVKTNQQEKIKWYFNDTRIAQISGDHRKICTDVQCNEGTERFSDRLKLDHQTGSLTIRNIRTSDAGLYKLQIISSIISIMKGFSFTVASSSGVGTDEVSAYAMGGDSVILNTNVKKNQQEKIKWFFKNICIAQITGDLSKSYTDVQCNEGTERFRDRLELDHQTGSLTITNITNTDSGLYHLKIISDSYSIMRHFSVFVHDVPAARRDEMRRKKQGESVTLDPGVIKYPNDMMTWHFNGILIAEITGDESKICTNVQCDERFRDRLKLAHQTGSLTITNMRTSDSGLYKLTITNIRFSIIKSFIVSVTGEYHLVTFFYEQFLMKIRFFSK</sequence>
<keyword evidence="4" id="KW-1185">Reference proteome</keyword>
<proteinExistence type="predicted"/>
<dbReference type="InterPro" id="IPR013783">
    <property type="entry name" value="Ig-like_fold"/>
</dbReference>